<dbReference type="Pfam" id="PF00027">
    <property type="entry name" value="cNMP_binding"/>
    <property type="match status" value="1"/>
</dbReference>
<evidence type="ECO:0000259" key="7">
    <source>
        <dbReference type="PROSITE" id="PS50042"/>
    </source>
</evidence>
<dbReference type="Proteomes" id="UP000231019">
    <property type="component" value="Unassembled WGS sequence"/>
</dbReference>
<dbReference type="EMBL" id="PFFQ01000037">
    <property type="protein sequence ID" value="PIW16439.1"/>
    <property type="molecule type" value="Genomic_DNA"/>
</dbReference>
<feature type="domain" description="HTH crp-type" evidence="8">
    <location>
        <begin position="158"/>
        <end position="230"/>
    </location>
</feature>
<evidence type="ECO:0000313" key="10">
    <source>
        <dbReference type="Proteomes" id="UP000231019"/>
    </source>
</evidence>
<evidence type="ECO:0000256" key="4">
    <source>
        <dbReference type="ARBA" id="ARBA00023149"/>
    </source>
</evidence>
<evidence type="ECO:0000259" key="8">
    <source>
        <dbReference type="PROSITE" id="PS51063"/>
    </source>
</evidence>
<dbReference type="PROSITE" id="PS50042">
    <property type="entry name" value="CNMP_BINDING_3"/>
    <property type="match status" value="1"/>
</dbReference>
<dbReference type="CDD" id="cd00038">
    <property type="entry name" value="CAP_ED"/>
    <property type="match status" value="1"/>
</dbReference>
<dbReference type="GO" id="GO:0045893">
    <property type="term" value="P:positive regulation of DNA-templated transcription"/>
    <property type="evidence" value="ECO:0007669"/>
    <property type="project" value="UniProtKB-ARBA"/>
</dbReference>
<dbReference type="PROSITE" id="PS00042">
    <property type="entry name" value="HTH_CRP_1"/>
    <property type="match status" value="1"/>
</dbReference>
<dbReference type="InterPro" id="IPR018335">
    <property type="entry name" value="Tscrpt_reg_HTH_Crp-type_CS"/>
</dbReference>
<dbReference type="InterPro" id="IPR050397">
    <property type="entry name" value="Env_Response_Regulators"/>
</dbReference>
<dbReference type="GO" id="GO:0003700">
    <property type="term" value="F:DNA-binding transcription factor activity"/>
    <property type="evidence" value="ECO:0007669"/>
    <property type="project" value="InterPro"/>
</dbReference>
<proteinExistence type="predicted"/>
<dbReference type="SUPFAM" id="SSF46785">
    <property type="entry name" value="Winged helix' DNA-binding domain"/>
    <property type="match status" value="1"/>
</dbReference>
<dbReference type="SMART" id="SM00419">
    <property type="entry name" value="HTH_CRP"/>
    <property type="match status" value="1"/>
</dbReference>
<dbReference type="PRINTS" id="PR00034">
    <property type="entry name" value="HTHCRP"/>
</dbReference>
<dbReference type="GO" id="GO:0003677">
    <property type="term" value="F:DNA binding"/>
    <property type="evidence" value="ECO:0007669"/>
    <property type="project" value="UniProtKB-KW"/>
</dbReference>
<dbReference type="GO" id="GO:0030552">
    <property type="term" value="F:cAMP binding"/>
    <property type="evidence" value="ECO:0007669"/>
    <property type="project" value="UniProtKB-ARBA"/>
</dbReference>
<evidence type="ECO:0000313" key="9">
    <source>
        <dbReference type="EMBL" id="PIW16439.1"/>
    </source>
</evidence>
<organism evidence="9 10">
    <name type="scientific">bacterium (Candidatus Blackallbacteria) CG17_big_fil_post_rev_8_21_14_2_50_48_46</name>
    <dbReference type="NCBI Taxonomy" id="2014261"/>
    <lineage>
        <taxon>Bacteria</taxon>
        <taxon>Candidatus Blackallbacteria</taxon>
    </lineage>
</organism>
<name>A0A2M7G3J2_9BACT</name>
<dbReference type="InterPro" id="IPR018490">
    <property type="entry name" value="cNMP-bd_dom_sf"/>
</dbReference>
<dbReference type="Gene3D" id="2.60.120.10">
    <property type="entry name" value="Jelly Rolls"/>
    <property type="match status" value="1"/>
</dbReference>
<dbReference type="SUPFAM" id="SSF51206">
    <property type="entry name" value="cAMP-binding domain-like"/>
    <property type="match status" value="1"/>
</dbReference>
<feature type="domain" description="Cyclic nucleotide-binding" evidence="7">
    <location>
        <begin position="23"/>
        <end position="144"/>
    </location>
</feature>
<dbReference type="AlphaFoldDB" id="A0A2M7G3J2"/>
<dbReference type="InterPro" id="IPR012318">
    <property type="entry name" value="HTH_CRP"/>
</dbReference>
<dbReference type="PANTHER" id="PTHR24567">
    <property type="entry name" value="CRP FAMILY TRANSCRIPTIONAL REGULATORY PROTEIN"/>
    <property type="match status" value="1"/>
</dbReference>
<dbReference type="Gene3D" id="1.10.10.10">
    <property type="entry name" value="Winged helix-like DNA-binding domain superfamily/Winged helix DNA-binding domain"/>
    <property type="match status" value="1"/>
</dbReference>
<dbReference type="GO" id="GO:0005829">
    <property type="term" value="C:cytosol"/>
    <property type="evidence" value="ECO:0007669"/>
    <property type="project" value="TreeGrafter"/>
</dbReference>
<evidence type="ECO:0000256" key="2">
    <source>
        <dbReference type="ARBA" id="ARBA00023015"/>
    </source>
</evidence>
<dbReference type="InterPro" id="IPR000595">
    <property type="entry name" value="cNMP-bd_dom"/>
</dbReference>
<evidence type="ECO:0000256" key="6">
    <source>
        <dbReference type="ARBA" id="ARBA00033082"/>
    </source>
</evidence>
<dbReference type="PROSITE" id="PS51063">
    <property type="entry name" value="HTH_CRP_2"/>
    <property type="match status" value="1"/>
</dbReference>
<comment type="caution">
    <text evidence="9">The sequence shown here is derived from an EMBL/GenBank/DDBJ whole genome shotgun (WGS) entry which is preliminary data.</text>
</comment>
<dbReference type="PRINTS" id="PR00103">
    <property type="entry name" value="CAMPKINASE"/>
</dbReference>
<evidence type="ECO:0000256" key="5">
    <source>
        <dbReference type="ARBA" id="ARBA00023163"/>
    </source>
</evidence>
<dbReference type="InterPro" id="IPR036390">
    <property type="entry name" value="WH_DNA-bd_sf"/>
</dbReference>
<keyword evidence="1" id="KW-0547">Nucleotide-binding</keyword>
<keyword evidence="3" id="KW-0238">DNA-binding</keyword>
<protein>
    <recommendedName>
        <fullName evidence="6">cAMP receptor protein</fullName>
    </recommendedName>
</protein>
<dbReference type="SMART" id="SM00100">
    <property type="entry name" value="cNMP"/>
    <property type="match status" value="1"/>
</dbReference>
<dbReference type="InterPro" id="IPR018488">
    <property type="entry name" value="cNMP-bd_CS"/>
</dbReference>
<evidence type="ECO:0000256" key="3">
    <source>
        <dbReference type="ARBA" id="ARBA00023125"/>
    </source>
</evidence>
<dbReference type="InterPro" id="IPR014710">
    <property type="entry name" value="RmlC-like_jellyroll"/>
</dbReference>
<keyword evidence="2" id="KW-0805">Transcription regulation</keyword>
<reference evidence="9 10" key="1">
    <citation type="submission" date="2017-09" db="EMBL/GenBank/DDBJ databases">
        <title>Depth-based differentiation of microbial function through sediment-hosted aquifers and enrichment of novel symbionts in the deep terrestrial subsurface.</title>
        <authorList>
            <person name="Probst A.J."/>
            <person name="Ladd B."/>
            <person name="Jarett J.K."/>
            <person name="Geller-Mcgrath D.E."/>
            <person name="Sieber C.M."/>
            <person name="Emerson J.B."/>
            <person name="Anantharaman K."/>
            <person name="Thomas B.C."/>
            <person name="Malmstrom R."/>
            <person name="Stieglmeier M."/>
            <person name="Klingl A."/>
            <person name="Woyke T."/>
            <person name="Ryan C.M."/>
            <person name="Banfield J.F."/>
        </authorList>
    </citation>
    <scope>NUCLEOTIDE SEQUENCE [LARGE SCALE GENOMIC DNA]</scope>
    <source>
        <strain evidence="9">CG17_big_fil_post_rev_8_21_14_2_50_48_46</strain>
    </source>
</reference>
<evidence type="ECO:0000256" key="1">
    <source>
        <dbReference type="ARBA" id="ARBA00022741"/>
    </source>
</evidence>
<dbReference type="FunFam" id="2.60.120.10:FF:000003">
    <property type="entry name" value="Crp/Fnr family transcriptional regulator"/>
    <property type="match status" value="1"/>
</dbReference>
<sequence length="237" mass="26903">MVMDSRKKTDLEAKIQFLRRVPIFGALNQDSLQRVAAIMSEKIYSRKSIVFHEGDHGDTLYIIKNGRIKIAKVAIDGREKTLTILQGGDFFGEMAIFDNLPRSATAEAIDNDVHLFAISKGDFERLINENPSIALRIMKDLTRRIRQINQQVEDLAFKDVHGRVASTLFQLLEIEEQNAGRPLTSLRMTHQDLANMVGSSRETVTRALNRLQNEGAIAISHQRIEVLDREFLADKVF</sequence>
<dbReference type="PROSITE" id="PS00889">
    <property type="entry name" value="CNMP_BINDING_2"/>
    <property type="match status" value="1"/>
</dbReference>
<dbReference type="PANTHER" id="PTHR24567:SF74">
    <property type="entry name" value="HTH-TYPE TRANSCRIPTIONAL REGULATOR ARCR"/>
    <property type="match status" value="1"/>
</dbReference>
<keyword evidence="4" id="KW-0114">cAMP</keyword>
<keyword evidence="5" id="KW-0804">Transcription</keyword>
<accession>A0A2M7G3J2</accession>
<dbReference type="InterPro" id="IPR036388">
    <property type="entry name" value="WH-like_DNA-bd_sf"/>
</dbReference>
<dbReference type="Pfam" id="PF13545">
    <property type="entry name" value="HTH_Crp_2"/>
    <property type="match status" value="1"/>
</dbReference>
<gene>
    <name evidence="9" type="ORF">COW36_11760</name>
</gene>